<dbReference type="EMBL" id="VSRR010005364">
    <property type="protein sequence ID" value="MPC42248.1"/>
    <property type="molecule type" value="Genomic_DNA"/>
</dbReference>
<organism evidence="2 3">
    <name type="scientific">Portunus trituberculatus</name>
    <name type="common">Swimming crab</name>
    <name type="synonym">Neptunus trituberculatus</name>
    <dbReference type="NCBI Taxonomy" id="210409"/>
    <lineage>
        <taxon>Eukaryota</taxon>
        <taxon>Metazoa</taxon>
        <taxon>Ecdysozoa</taxon>
        <taxon>Arthropoda</taxon>
        <taxon>Crustacea</taxon>
        <taxon>Multicrustacea</taxon>
        <taxon>Malacostraca</taxon>
        <taxon>Eumalacostraca</taxon>
        <taxon>Eucarida</taxon>
        <taxon>Decapoda</taxon>
        <taxon>Pleocyemata</taxon>
        <taxon>Brachyura</taxon>
        <taxon>Eubrachyura</taxon>
        <taxon>Portunoidea</taxon>
        <taxon>Portunidae</taxon>
        <taxon>Portuninae</taxon>
        <taxon>Portunus</taxon>
    </lineage>
</organism>
<dbReference type="AlphaFoldDB" id="A0A5B7FAV7"/>
<evidence type="ECO:0000313" key="2">
    <source>
        <dbReference type="EMBL" id="MPC42248.1"/>
    </source>
</evidence>
<accession>A0A5B7FAV7</accession>
<reference evidence="2 3" key="1">
    <citation type="submission" date="2019-05" db="EMBL/GenBank/DDBJ databases">
        <title>Another draft genome of Portunus trituberculatus and its Hox gene families provides insights of decapod evolution.</title>
        <authorList>
            <person name="Jeong J.-H."/>
            <person name="Song I."/>
            <person name="Kim S."/>
            <person name="Choi T."/>
            <person name="Kim D."/>
            <person name="Ryu S."/>
            <person name="Kim W."/>
        </authorList>
    </citation>
    <scope>NUCLEOTIDE SEQUENCE [LARGE SCALE GENOMIC DNA]</scope>
    <source>
        <tissue evidence="2">Muscle</tissue>
    </source>
</reference>
<protein>
    <submittedName>
        <fullName evidence="2">Uncharacterized protein</fullName>
    </submittedName>
</protein>
<feature type="compositionally biased region" description="Basic and acidic residues" evidence="1">
    <location>
        <begin position="137"/>
        <end position="146"/>
    </location>
</feature>
<feature type="region of interest" description="Disordered" evidence="1">
    <location>
        <begin position="126"/>
        <end position="163"/>
    </location>
</feature>
<keyword evidence="3" id="KW-1185">Reference proteome</keyword>
<dbReference type="Proteomes" id="UP000324222">
    <property type="component" value="Unassembled WGS sequence"/>
</dbReference>
<gene>
    <name evidence="2" type="ORF">E2C01_035865</name>
</gene>
<name>A0A5B7FAV7_PORTR</name>
<evidence type="ECO:0000313" key="3">
    <source>
        <dbReference type="Proteomes" id="UP000324222"/>
    </source>
</evidence>
<evidence type="ECO:0000256" key="1">
    <source>
        <dbReference type="SAM" id="MobiDB-lite"/>
    </source>
</evidence>
<feature type="compositionally biased region" description="Basic residues" evidence="1">
    <location>
        <begin position="147"/>
        <end position="156"/>
    </location>
</feature>
<proteinExistence type="predicted"/>
<sequence>MTQTNKNNKNNTYLKGFLRLTATAAATWPGEGEREAGAGEGARTCRGVAEIRACRSLFLAFSLCLITSAGLTHGAGDPTSPTGLMVAGQGGAGWGKQNCGVWLTKRNTSTKPSPYLSSSILWPSAHTHTHTHTSPPPEHKITDVKQKKQRTSKKIKKDTNRQPSFVTSIVPVTKF</sequence>
<comment type="caution">
    <text evidence="2">The sequence shown here is derived from an EMBL/GenBank/DDBJ whole genome shotgun (WGS) entry which is preliminary data.</text>
</comment>